<dbReference type="Proteomes" id="UP000321413">
    <property type="component" value="Unassembled WGS sequence"/>
</dbReference>
<comment type="caution">
    <text evidence="1">The sequence shown here is derived from an EMBL/GenBank/DDBJ whole genome shotgun (WGS) entry which is preliminary data.</text>
</comment>
<reference evidence="1 2" key="1">
    <citation type="submission" date="2019-08" db="EMBL/GenBank/DDBJ databases">
        <title>Massilia golmudensis sp. nov., isolated from sand in the Qinghai-Tibetan Plateau.</title>
        <authorList>
            <person name="Zhang B."/>
        </authorList>
    </citation>
    <scope>NUCLEOTIDE SEQUENCE [LARGE SCALE GENOMIC DNA]</scope>
    <source>
        <strain evidence="1 2">GEM5</strain>
    </source>
</reference>
<gene>
    <name evidence="1" type="ORF">FVD38_10210</name>
</gene>
<keyword evidence="2" id="KW-1185">Reference proteome</keyword>
<dbReference type="AlphaFoldDB" id="A0A5C7FUM8"/>
<sequence length="102" mass="11351">MSEESITQARYEKIGRFIYAFQRHADPERLRAAAATAELAPDLAERAASLVRRYDEALEALQRNSPQAMPDSVDDDQLNAILADAEAFVRESGWTQEDGPGQ</sequence>
<dbReference type="EMBL" id="VPFD01000009">
    <property type="protein sequence ID" value="TXG00049.1"/>
    <property type="molecule type" value="Genomic_DNA"/>
</dbReference>
<evidence type="ECO:0000313" key="1">
    <source>
        <dbReference type="EMBL" id="TXG00049.1"/>
    </source>
</evidence>
<proteinExistence type="predicted"/>
<evidence type="ECO:0000313" key="2">
    <source>
        <dbReference type="Proteomes" id="UP000321413"/>
    </source>
</evidence>
<organism evidence="1 2">
    <name type="scientific">Massilia arenae</name>
    <dbReference type="NCBI Taxonomy" id="2603288"/>
    <lineage>
        <taxon>Bacteria</taxon>
        <taxon>Pseudomonadati</taxon>
        <taxon>Pseudomonadota</taxon>
        <taxon>Betaproteobacteria</taxon>
        <taxon>Burkholderiales</taxon>
        <taxon>Oxalobacteraceae</taxon>
        <taxon>Telluria group</taxon>
        <taxon>Massilia</taxon>
    </lineage>
</organism>
<accession>A0A5C7FUM8</accession>
<dbReference type="RefSeq" id="WP_147934716.1">
    <property type="nucleotide sequence ID" value="NZ_VPFD01000009.1"/>
</dbReference>
<protein>
    <submittedName>
        <fullName evidence="1">Uncharacterized protein</fullName>
    </submittedName>
</protein>
<name>A0A5C7FUM8_9BURK</name>